<feature type="chain" id="PRO_5040417962" description="Glycoside hydrolase family 16 protein" evidence="1">
    <location>
        <begin position="27"/>
        <end position="237"/>
    </location>
</feature>
<name>A0A9P3G7P1_9APHY</name>
<proteinExistence type="predicted"/>
<evidence type="ECO:0008006" key="4">
    <source>
        <dbReference type="Google" id="ProtNLM"/>
    </source>
</evidence>
<dbReference type="Gene3D" id="2.60.120.260">
    <property type="entry name" value="Galactose-binding domain-like"/>
    <property type="match status" value="1"/>
</dbReference>
<gene>
    <name evidence="2" type="ORF">PsYK624_054440</name>
</gene>
<dbReference type="Proteomes" id="UP000703269">
    <property type="component" value="Unassembled WGS sequence"/>
</dbReference>
<keyword evidence="1" id="KW-0732">Signal</keyword>
<dbReference type="OrthoDB" id="3245657at2759"/>
<keyword evidence="3" id="KW-1185">Reference proteome</keyword>
<evidence type="ECO:0000313" key="2">
    <source>
        <dbReference type="EMBL" id="GJE89345.1"/>
    </source>
</evidence>
<comment type="caution">
    <text evidence="2">The sequence shown here is derived from an EMBL/GenBank/DDBJ whole genome shotgun (WGS) entry which is preliminary data.</text>
</comment>
<dbReference type="EMBL" id="BPQB01000012">
    <property type="protein sequence ID" value="GJE89345.1"/>
    <property type="molecule type" value="Genomic_DNA"/>
</dbReference>
<evidence type="ECO:0000256" key="1">
    <source>
        <dbReference type="SAM" id="SignalP"/>
    </source>
</evidence>
<protein>
    <recommendedName>
        <fullName evidence="4">Glycoside hydrolase family 16 protein</fullName>
    </recommendedName>
</protein>
<reference evidence="2 3" key="1">
    <citation type="submission" date="2021-08" db="EMBL/GenBank/DDBJ databases">
        <title>Draft Genome Sequence of Phanerochaete sordida strain YK-624.</title>
        <authorList>
            <person name="Mori T."/>
            <person name="Dohra H."/>
            <person name="Suzuki T."/>
            <person name="Kawagishi H."/>
            <person name="Hirai H."/>
        </authorList>
    </citation>
    <scope>NUCLEOTIDE SEQUENCE [LARGE SCALE GENOMIC DNA]</scope>
    <source>
        <strain evidence="2 3">YK-624</strain>
    </source>
</reference>
<dbReference type="AlphaFoldDB" id="A0A9P3G7P1"/>
<accession>A0A9P3G7P1</accession>
<evidence type="ECO:0000313" key="3">
    <source>
        <dbReference type="Proteomes" id="UP000703269"/>
    </source>
</evidence>
<sequence length="237" mass="26844">MSNDRLRFALFTALLLSPPLQTPTFGALLNVTVDDQGTDPTTGESIGYEGSWQVEPGCFGCQARPDGNQAYGGTWHDTEYDADYPSQHALRNVTFTFTGTAIYAFGMIDGSTGIDLVFYLDGEEAAGYTYPPSDEYDYKYNQTYFQMEGLTNTSHSWKMQNGRWMDPQLSIVLFDYLVYTRDDGTEEGEFPRPSSLFLFFVIGQYRFIPPIIIRHFNPLIFVVKLFACSTREVVNYA</sequence>
<organism evidence="2 3">
    <name type="scientific">Phanerochaete sordida</name>
    <dbReference type="NCBI Taxonomy" id="48140"/>
    <lineage>
        <taxon>Eukaryota</taxon>
        <taxon>Fungi</taxon>
        <taxon>Dikarya</taxon>
        <taxon>Basidiomycota</taxon>
        <taxon>Agaricomycotina</taxon>
        <taxon>Agaricomycetes</taxon>
        <taxon>Polyporales</taxon>
        <taxon>Phanerochaetaceae</taxon>
        <taxon>Phanerochaete</taxon>
    </lineage>
</organism>
<feature type="signal peptide" evidence="1">
    <location>
        <begin position="1"/>
        <end position="26"/>
    </location>
</feature>